<dbReference type="InterPro" id="IPR003439">
    <property type="entry name" value="ABC_transporter-like_ATP-bd"/>
</dbReference>
<dbReference type="InterPro" id="IPR052156">
    <property type="entry name" value="BCAA_Transport_ATP-bd_LivF"/>
</dbReference>
<keyword evidence="3" id="KW-0029">Amino-acid transport</keyword>
<evidence type="ECO:0000313" key="6">
    <source>
        <dbReference type="EMBL" id="GGB27878.1"/>
    </source>
</evidence>
<evidence type="ECO:0000313" key="7">
    <source>
        <dbReference type="Proteomes" id="UP000603352"/>
    </source>
</evidence>
<keyword evidence="2" id="KW-0813">Transport</keyword>
<keyword evidence="7" id="KW-1185">Reference proteome</keyword>
<feature type="domain" description="ABC transporter" evidence="5">
    <location>
        <begin position="22"/>
        <end position="93"/>
    </location>
</feature>
<protein>
    <recommendedName>
        <fullName evidence="5">ABC transporter domain-containing protein</fullName>
    </recommendedName>
</protein>
<evidence type="ECO:0000256" key="1">
    <source>
        <dbReference type="ARBA" id="ARBA00005417"/>
    </source>
</evidence>
<dbReference type="Proteomes" id="UP000603352">
    <property type="component" value="Unassembled WGS sequence"/>
</dbReference>
<evidence type="ECO:0000256" key="3">
    <source>
        <dbReference type="ARBA" id="ARBA00022970"/>
    </source>
</evidence>
<name>A0ABQ1I8P8_9PROT</name>
<feature type="region of interest" description="Disordered" evidence="4">
    <location>
        <begin position="99"/>
        <end position="144"/>
    </location>
</feature>
<reference evidence="7" key="1">
    <citation type="journal article" date="2019" name="Int. J. Syst. Evol. Microbiol.">
        <title>The Global Catalogue of Microorganisms (GCM) 10K type strain sequencing project: providing services to taxonomists for standard genome sequencing and annotation.</title>
        <authorList>
            <consortium name="The Broad Institute Genomics Platform"/>
            <consortium name="The Broad Institute Genome Sequencing Center for Infectious Disease"/>
            <person name="Wu L."/>
            <person name="Ma J."/>
        </authorList>
    </citation>
    <scope>NUCLEOTIDE SEQUENCE [LARGE SCALE GENOMIC DNA]</scope>
    <source>
        <strain evidence="7">CGMCC 1.10188</strain>
    </source>
</reference>
<dbReference type="SUPFAM" id="SSF52540">
    <property type="entry name" value="P-loop containing nucleoside triphosphate hydrolases"/>
    <property type="match status" value="1"/>
</dbReference>
<evidence type="ECO:0000256" key="2">
    <source>
        <dbReference type="ARBA" id="ARBA00022448"/>
    </source>
</evidence>
<comment type="caution">
    <text evidence="6">The sequence shown here is derived from an EMBL/GenBank/DDBJ whole genome shotgun (WGS) entry which is preliminary data.</text>
</comment>
<gene>
    <name evidence="6" type="ORF">GCM10011505_06480</name>
</gene>
<dbReference type="EMBL" id="BMDZ01000004">
    <property type="protein sequence ID" value="GGB27878.1"/>
    <property type="molecule type" value="Genomic_DNA"/>
</dbReference>
<evidence type="ECO:0000259" key="5">
    <source>
        <dbReference type="Pfam" id="PF00005"/>
    </source>
</evidence>
<organism evidence="6 7">
    <name type="scientific">Tistrella bauzanensis</name>
    <dbReference type="NCBI Taxonomy" id="657419"/>
    <lineage>
        <taxon>Bacteria</taxon>
        <taxon>Pseudomonadati</taxon>
        <taxon>Pseudomonadota</taxon>
        <taxon>Alphaproteobacteria</taxon>
        <taxon>Geminicoccales</taxon>
        <taxon>Geminicoccaceae</taxon>
        <taxon>Tistrella</taxon>
    </lineage>
</organism>
<feature type="compositionally biased region" description="Basic residues" evidence="4">
    <location>
        <begin position="116"/>
        <end position="144"/>
    </location>
</feature>
<dbReference type="PANTHER" id="PTHR43820">
    <property type="entry name" value="HIGH-AFFINITY BRANCHED-CHAIN AMINO ACID TRANSPORT ATP-BINDING PROTEIN LIVF"/>
    <property type="match status" value="1"/>
</dbReference>
<proteinExistence type="inferred from homology"/>
<dbReference type="Pfam" id="PF00005">
    <property type="entry name" value="ABC_tran"/>
    <property type="match status" value="1"/>
</dbReference>
<comment type="similarity">
    <text evidence="1">Belongs to the ABC transporter superfamily.</text>
</comment>
<evidence type="ECO:0000256" key="4">
    <source>
        <dbReference type="SAM" id="MobiDB-lite"/>
    </source>
</evidence>
<accession>A0ABQ1I8P8</accession>
<dbReference type="InterPro" id="IPR027417">
    <property type="entry name" value="P-loop_NTPase"/>
</dbReference>
<sequence length="144" mass="15403">MTILLDVKGLQAFYGGTQALFGIDLAVMAGGITTIIGANGAGKTTTLRAICGTIRTTGDIVLSGARVDRLATEDRVRRGIGHVPDGRGTFIDLIARPRHAGRRPQSRIGPADRHHGGAHARPRLGVRRRPWHRRGAAHRSGHLS</sequence>
<dbReference type="Gene3D" id="3.40.50.300">
    <property type="entry name" value="P-loop containing nucleotide triphosphate hydrolases"/>
    <property type="match status" value="1"/>
</dbReference>
<dbReference type="PANTHER" id="PTHR43820:SF4">
    <property type="entry name" value="HIGH-AFFINITY BRANCHED-CHAIN AMINO ACID TRANSPORT ATP-BINDING PROTEIN LIVF"/>
    <property type="match status" value="1"/>
</dbReference>